<dbReference type="InterPro" id="IPR004244">
    <property type="entry name" value="Transposase_22"/>
</dbReference>
<keyword evidence="1" id="KW-0175">Coiled coil</keyword>
<dbReference type="PANTHER" id="PTHR11505">
    <property type="entry name" value="L1 TRANSPOSABLE ELEMENT-RELATED"/>
    <property type="match status" value="1"/>
</dbReference>
<evidence type="ECO:0000256" key="1">
    <source>
        <dbReference type="SAM" id="Coils"/>
    </source>
</evidence>
<accession>A0AAV7NJQ7</accession>
<reference evidence="2" key="1">
    <citation type="journal article" date="2022" name="bioRxiv">
        <title>Sequencing and chromosome-scale assembly of the giantPleurodeles waltlgenome.</title>
        <authorList>
            <person name="Brown T."/>
            <person name="Elewa A."/>
            <person name="Iarovenko S."/>
            <person name="Subramanian E."/>
            <person name="Araus A.J."/>
            <person name="Petzold A."/>
            <person name="Susuki M."/>
            <person name="Suzuki K.-i.T."/>
            <person name="Hayashi T."/>
            <person name="Toyoda A."/>
            <person name="Oliveira C."/>
            <person name="Osipova E."/>
            <person name="Leigh N.D."/>
            <person name="Simon A."/>
            <person name="Yun M.H."/>
        </authorList>
    </citation>
    <scope>NUCLEOTIDE SEQUENCE</scope>
    <source>
        <strain evidence="2">20211129_DDA</strain>
        <tissue evidence="2">Liver</tissue>
    </source>
</reference>
<gene>
    <name evidence="2" type="ORF">NDU88_004525</name>
</gene>
<dbReference type="Proteomes" id="UP001066276">
    <property type="component" value="Chromosome 8"/>
</dbReference>
<sequence length="113" mass="12974">MLEVCEALATKMDLLTQRTQILEKQVVQLNETVEKHTSEIEVLKTMGNHKAERLEVLENNARRNNIKIMNVLEGAEGDNIKMLVVDLLKQSGVWEGPEDVLIQDIQRVHRDPF</sequence>
<keyword evidence="3" id="KW-1185">Reference proteome</keyword>
<feature type="coiled-coil region" evidence="1">
    <location>
        <begin position="12"/>
        <end position="46"/>
    </location>
</feature>
<dbReference type="AlphaFoldDB" id="A0AAV7NJQ7"/>
<dbReference type="EMBL" id="JANPWB010000012">
    <property type="protein sequence ID" value="KAJ1116310.1"/>
    <property type="molecule type" value="Genomic_DNA"/>
</dbReference>
<evidence type="ECO:0000313" key="2">
    <source>
        <dbReference type="EMBL" id="KAJ1116310.1"/>
    </source>
</evidence>
<comment type="caution">
    <text evidence="2">The sequence shown here is derived from an EMBL/GenBank/DDBJ whole genome shotgun (WGS) entry which is preliminary data.</text>
</comment>
<evidence type="ECO:0000313" key="3">
    <source>
        <dbReference type="Proteomes" id="UP001066276"/>
    </source>
</evidence>
<name>A0AAV7NJQ7_PLEWA</name>
<protein>
    <submittedName>
        <fullName evidence="2">Uncharacterized protein</fullName>
    </submittedName>
</protein>
<organism evidence="2 3">
    <name type="scientific">Pleurodeles waltl</name>
    <name type="common">Iberian ribbed newt</name>
    <dbReference type="NCBI Taxonomy" id="8319"/>
    <lineage>
        <taxon>Eukaryota</taxon>
        <taxon>Metazoa</taxon>
        <taxon>Chordata</taxon>
        <taxon>Craniata</taxon>
        <taxon>Vertebrata</taxon>
        <taxon>Euteleostomi</taxon>
        <taxon>Amphibia</taxon>
        <taxon>Batrachia</taxon>
        <taxon>Caudata</taxon>
        <taxon>Salamandroidea</taxon>
        <taxon>Salamandridae</taxon>
        <taxon>Pleurodelinae</taxon>
        <taxon>Pleurodeles</taxon>
    </lineage>
</organism>
<proteinExistence type="predicted"/>